<dbReference type="SMART" id="SM00345">
    <property type="entry name" value="HTH_GNTR"/>
    <property type="match status" value="1"/>
</dbReference>
<dbReference type="Pfam" id="PF07729">
    <property type="entry name" value="FCD"/>
    <property type="match status" value="1"/>
</dbReference>
<dbReference type="SMART" id="SM00895">
    <property type="entry name" value="FCD"/>
    <property type="match status" value="1"/>
</dbReference>
<dbReference type="Gene3D" id="1.20.120.530">
    <property type="entry name" value="GntR ligand-binding domain-like"/>
    <property type="match status" value="1"/>
</dbReference>
<evidence type="ECO:0000313" key="6">
    <source>
        <dbReference type="Proteomes" id="UP000598360"/>
    </source>
</evidence>
<dbReference type="InterPro" id="IPR000524">
    <property type="entry name" value="Tscrpt_reg_HTH_GntR"/>
</dbReference>
<keyword evidence="3" id="KW-0804">Transcription</keyword>
<accession>A0A929BA58</accession>
<dbReference type="Gene3D" id="1.10.10.10">
    <property type="entry name" value="Winged helix-like DNA-binding domain superfamily/Winged helix DNA-binding domain"/>
    <property type="match status" value="1"/>
</dbReference>
<evidence type="ECO:0000256" key="1">
    <source>
        <dbReference type="ARBA" id="ARBA00023015"/>
    </source>
</evidence>
<dbReference type="RefSeq" id="WP_193928070.1">
    <property type="nucleotide sequence ID" value="NZ_JADEYC010000014.1"/>
</dbReference>
<dbReference type="GO" id="GO:0003677">
    <property type="term" value="F:DNA binding"/>
    <property type="evidence" value="ECO:0007669"/>
    <property type="project" value="UniProtKB-KW"/>
</dbReference>
<sequence length="232" mass="26285">MTTSDMWVDLLAGDRSLLDRTSTAERVADVLRQRVIEGALAPGTRLSEESAGRALAVSRNTLREAFRLLVHERLLVHQFNRGVFVRVLSDEDVIDLYRIRRLLETSAVRRSARSEQELIDAVGQSVADGEQAARDERWWDVGTANMRFHESLAALAGSPRVNETMRQLLAELRLAFHVMSRPREFHQPYLGLNREIADLVRDGAPDRAAARLDEYFDEAEHQLVGAYRAHQG</sequence>
<dbReference type="PANTHER" id="PTHR43537:SF45">
    <property type="entry name" value="GNTR FAMILY REGULATORY PROTEIN"/>
    <property type="match status" value="1"/>
</dbReference>
<dbReference type="SUPFAM" id="SSF46785">
    <property type="entry name" value="Winged helix' DNA-binding domain"/>
    <property type="match status" value="1"/>
</dbReference>
<keyword evidence="6" id="KW-1185">Reference proteome</keyword>
<dbReference type="EMBL" id="JADEYC010000014">
    <property type="protein sequence ID" value="MBE9374635.1"/>
    <property type="molecule type" value="Genomic_DNA"/>
</dbReference>
<dbReference type="AlphaFoldDB" id="A0A929BA58"/>
<keyword evidence="2" id="KW-0238">DNA-binding</keyword>
<protein>
    <submittedName>
        <fullName evidence="5">GntR family transcriptional regulator</fullName>
    </submittedName>
</protein>
<evidence type="ECO:0000259" key="4">
    <source>
        <dbReference type="PROSITE" id="PS50949"/>
    </source>
</evidence>
<dbReference type="InterPro" id="IPR011711">
    <property type="entry name" value="GntR_C"/>
</dbReference>
<organism evidence="5 6">
    <name type="scientific">Saccharopolyspora montiporae</name>
    <dbReference type="NCBI Taxonomy" id="2781240"/>
    <lineage>
        <taxon>Bacteria</taxon>
        <taxon>Bacillati</taxon>
        <taxon>Actinomycetota</taxon>
        <taxon>Actinomycetes</taxon>
        <taxon>Pseudonocardiales</taxon>
        <taxon>Pseudonocardiaceae</taxon>
        <taxon>Saccharopolyspora</taxon>
    </lineage>
</organism>
<dbReference type="PANTHER" id="PTHR43537">
    <property type="entry name" value="TRANSCRIPTIONAL REGULATOR, GNTR FAMILY"/>
    <property type="match status" value="1"/>
</dbReference>
<reference evidence="5" key="1">
    <citation type="submission" date="2020-10" db="EMBL/GenBank/DDBJ databases">
        <title>Diversity and distribution of actinomycetes associated with coral in the coast of Hainan.</title>
        <authorList>
            <person name="Li F."/>
        </authorList>
    </citation>
    <scope>NUCLEOTIDE SEQUENCE</scope>
    <source>
        <strain evidence="5">HNM0983</strain>
    </source>
</reference>
<gene>
    <name evidence="5" type="ORF">IQ251_09265</name>
</gene>
<proteinExistence type="predicted"/>
<dbReference type="InterPro" id="IPR008920">
    <property type="entry name" value="TF_FadR/GntR_C"/>
</dbReference>
<dbReference type="PROSITE" id="PS50949">
    <property type="entry name" value="HTH_GNTR"/>
    <property type="match status" value="1"/>
</dbReference>
<feature type="domain" description="HTH gntR-type" evidence="4">
    <location>
        <begin position="21"/>
        <end position="88"/>
    </location>
</feature>
<dbReference type="Pfam" id="PF00392">
    <property type="entry name" value="GntR"/>
    <property type="match status" value="1"/>
</dbReference>
<keyword evidence="1" id="KW-0805">Transcription regulation</keyword>
<dbReference type="InterPro" id="IPR036388">
    <property type="entry name" value="WH-like_DNA-bd_sf"/>
</dbReference>
<evidence type="ECO:0000313" key="5">
    <source>
        <dbReference type="EMBL" id="MBE9374635.1"/>
    </source>
</evidence>
<dbReference type="Proteomes" id="UP000598360">
    <property type="component" value="Unassembled WGS sequence"/>
</dbReference>
<comment type="caution">
    <text evidence="5">The sequence shown here is derived from an EMBL/GenBank/DDBJ whole genome shotgun (WGS) entry which is preliminary data.</text>
</comment>
<evidence type="ECO:0000256" key="2">
    <source>
        <dbReference type="ARBA" id="ARBA00023125"/>
    </source>
</evidence>
<evidence type="ECO:0000256" key="3">
    <source>
        <dbReference type="ARBA" id="ARBA00023163"/>
    </source>
</evidence>
<dbReference type="CDD" id="cd07377">
    <property type="entry name" value="WHTH_GntR"/>
    <property type="match status" value="1"/>
</dbReference>
<dbReference type="InterPro" id="IPR036390">
    <property type="entry name" value="WH_DNA-bd_sf"/>
</dbReference>
<name>A0A929BA58_9PSEU</name>
<dbReference type="SUPFAM" id="SSF48008">
    <property type="entry name" value="GntR ligand-binding domain-like"/>
    <property type="match status" value="1"/>
</dbReference>
<dbReference type="GO" id="GO:0003700">
    <property type="term" value="F:DNA-binding transcription factor activity"/>
    <property type="evidence" value="ECO:0007669"/>
    <property type="project" value="InterPro"/>
</dbReference>